<dbReference type="InterPro" id="IPR015946">
    <property type="entry name" value="KH_dom-like_a/b"/>
</dbReference>
<reference evidence="1 2" key="1">
    <citation type="submission" date="2023-07" db="EMBL/GenBank/DDBJ databases">
        <title>Genomic Encyclopedia of Type Strains, Phase IV (KMG-IV): sequencing the most valuable type-strain genomes for metagenomic binning, comparative biology and taxonomic classification.</title>
        <authorList>
            <person name="Goeker M."/>
        </authorList>
    </citation>
    <scope>NUCLEOTIDE SEQUENCE [LARGE SCALE GENOMIC DNA]</scope>
    <source>
        <strain evidence="1 2">DSM 27594</strain>
    </source>
</reference>
<evidence type="ECO:0000313" key="1">
    <source>
        <dbReference type="EMBL" id="MDQ0197923.1"/>
    </source>
</evidence>
<dbReference type="Pfam" id="PF02566">
    <property type="entry name" value="OsmC"/>
    <property type="match status" value="1"/>
</dbReference>
<keyword evidence="2" id="KW-1185">Reference proteome</keyword>
<dbReference type="EMBL" id="JAUSTW010000001">
    <property type="protein sequence ID" value="MDQ0197923.1"/>
    <property type="molecule type" value="Genomic_DNA"/>
</dbReference>
<dbReference type="Gene3D" id="3.30.300.20">
    <property type="match status" value="1"/>
</dbReference>
<comment type="caution">
    <text evidence="1">The sequence shown here is derived from an EMBL/GenBank/DDBJ whole genome shotgun (WGS) entry which is preliminary data.</text>
</comment>
<dbReference type="PANTHER" id="PTHR34352">
    <property type="entry name" value="PROTEIN YHFA"/>
    <property type="match status" value="1"/>
</dbReference>
<accession>A0ABT9XR98</accession>
<dbReference type="Proteomes" id="UP001224122">
    <property type="component" value="Unassembled WGS sequence"/>
</dbReference>
<dbReference type="PANTHER" id="PTHR34352:SF1">
    <property type="entry name" value="PROTEIN YHFA"/>
    <property type="match status" value="1"/>
</dbReference>
<dbReference type="InterPro" id="IPR003718">
    <property type="entry name" value="OsmC/Ohr_fam"/>
</dbReference>
<dbReference type="SUPFAM" id="SSF82784">
    <property type="entry name" value="OsmC-like"/>
    <property type="match status" value="1"/>
</dbReference>
<name>A0ABT9XR98_9BACI</name>
<dbReference type="RefSeq" id="WP_307405070.1">
    <property type="nucleotide sequence ID" value="NZ_JAUSTW010000001.1"/>
</dbReference>
<protein>
    <submittedName>
        <fullName evidence="1">OsmC-like protein</fullName>
    </submittedName>
</protein>
<evidence type="ECO:0000313" key="2">
    <source>
        <dbReference type="Proteomes" id="UP001224122"/>
    </source>
</evidence>
<dbReference type="InterPro" id="IPR036102">
    <property type="entry name" value="OsmC/Ohrsf"/>
</dbReference>
<sequence length="130" mass="14231">MKFTLADSGAFKSHFEFGDLSISGNSDIGYRPVELLVSSIAGCSGGVFRKVLDKKRIAYTGIEITSSVERNEQEANKITKIDLHYVVEGKGLNLQQLHKSLEVALKNCGMAQSVKGSIVLNETVEIRELN</sequence>
<proteinExistence type="predicted"/>
<gene>
    <name evidence="1" type="ORF">J2S10_001028</name>
</gene>
<organism evidence="1 2">
    <name type="scientific">Neobacillus ginsengisoli</name>
    <dbReference type="NCBI Taxonomy" id="904295"/>
    <lineage>
        <taxon>Bacteria</taxon>
        <taxon>Bacillati</taxon>
        <taxon>Bacillota</taxon>
        <taxon>Bacilli</taxon>
        <taxon>Bacillales</taxon>
        <taxon>Bacillaceae</taxon>
        <taxon>Neobacillus</taxon>
    </lineage>
</organism>